<organism evidence="2 3">
    <name type="scientific">Plakobranchus ocellatus</name>
    <dbReference type="NCBI Taxonomy" id="259542"/>
    <lineage>
        <taxon>Eukaryota</taxon>
        <taxon>Metazoa</taxon>
        <taxon>Spiralia</taxon>
        <taxon>Lophotrochozoa</taxon>
        <taxon>Mollusca</taxon>
        <taxon>Gastropoda</taxon>
        <taxon>Heterobranchia</taxon>
        <taxon>Euthyneura</taxon>
        <taxon>Panpulmonata</taxon>
        <taxon>Sacoglossa</taxon>
        <taxon>Placobranchoidea</taxon>
        <taxon>Plakobranchidae</taxon>
        <taxon>Plakobranchus</taxon>
    </lineage>
</organism>
<keyword evidence="3" id="KW-1185">Reference proteome</keyword>
<feature type="region of interest" description="Disordered" evidence="1">
    <location>
        <begin position="97"/>
        <end position="215"/>
    </location>
</feature>
<name>A0AAV4BBI7_9GAST</name>
<feature type="compositionally biased region" description="Polar residues" evidence="1">
    <location>
        <begin position="194"/>
        <end position="203"/>
    </location>
</feature>
<sequence length="250" mass="27260">MAPLEVTSLGQSMSSAGCSTDWRWRWKRSRYMHSVPEENMISQVQHNKEVTLSLVPDYRVLEVKDLLVHMGKNLSSLENEEKMLSDESYSRIDASLGSGSGYSGSSIDSNELTIDDEDNVDDSNRMYSGSGSGDFGTYDYGPDNTNEEDYSQFSAEIRPDSTGKPTRGPGSDTGRGPAPDRTSKQEKGKDSNGNRKPSGNGKNSGRDGSMDRDSASTTTMSLTLLLAVAFTSCVFGGNKAEWIMQMLSPL</sequence>
<dbReference type="AlphaFoldDB" id="A0AAV4BBI7"/>
<comment type="caution">
    <text evidence="2">The sequence shown here is derived from an EMBL/GenBank/DDBJ whole genome shotgun (WGS) entry which is preliminary data.</text>
</comment>
<feature type="compositionally biased region" description="Basic and acidic residues" evidence="1">
    <location>
        <begin position="181"/>
        <end position="193"/>
    </location>
</feature>
<dbReference type="EMBL" id="BLXT01004673">
    <property type="protein sequence ID" value="GFO16487.1"/>
    <property type="molecule type" value="Genomic_DNA"/>
</dbReference>
<evidence type="ECO:0000256" key="1">
    <source>
        <dbReference type="SAM" id="MobiDB-lite"/>
    </source>
</evidence>
<evidence type="ECO:0000313" key="2">
    <source>
        <dbReference type="EMBL" id="GFO16487.1"/>
    </source>
</evidence>
<accession>A0AAV4BBI7</accession>
<feature type="compositionally biased region" description="Basic and acidic residues" evidence="1">
    <location>
        <begin position="204"/>
        <end position="214"/>
    </location>
</feature>
<reference evidence="2 3" key="1">
    <citation type="journal article" date="2021" name="Elife">
        <title>Chloroplast acquisition without the gene transfer in kleptoplastic sea slugs, Plakobranchus ocellatus.</title>
        <authorList>
            <person name="Maeda T."/>
            <person name="Takahashi S."/>
            <person name="Yoshida T."/>
            <person name="Shimamura S."/>
            <person name="Takaki Y."/>
            <person name="Nagai Y."/>
            <person name="Toyoda A."/>
            <person name="Suzuki Y."/>
            <person name="Arimoto A."/>
            <person name="Ishii H."/>
            <person name="Satoh N."/>
            <person name="Nishiyama T."/>
            <person name="Hasebe M."/>
            <person name="Maruyama T."/>
            <person name="Minagawa J."/>
            <person name="Obokata J."/>
            <person name="Shigenobu S."/>
        </authorList>
    </citation>
    <scope>NUCLEOTIDE SEQUENCE [LARGE SCALE GENOMIC DNA]</scope>
</reference>
<evidence type="ECO:0000313" key="3">
    <source>
        <dbReference type="Proteomes" id="UP000735302"/>
    </source>
</evidence>
<proteinExistence type="predicted"/>
<protein>
    <submittedName>
        <fullName evidence="2">Uncharacterized protein</fullName>
    </submittedName>
</protein>
<dbReference type="Proteomes" id="UP000735302">
    <property type="component" value="Unassembled WGS sequence"/>
</dbReference>
<gene>
    <name evidence="2" type="ORF">PoB_004299200</name>
</gene>